<evidence type="ECO:0000256" key="1">
    <source>
        <dbReference type="ARBA" id="ARBA00010333"/>
    </source>
</evidence>
<dbReference type="STRING" id="1123029.SAMN02745172_02989"/>
<evidence type="ECO:0000313" key="5">
    <source>
        <dbReference type="EMBL" id="SHO66330.1"/>
    </source>
</evidence>
<dbReference type="PROSITE" id="PS51318">
    <property type="entry name" value="TAT"/>
    <property type="match status" value="1"/>
</dbReference>
<reference evidence="5 6" key="1">
    <citation type="submission" date="2016-12" db="EMBL/GenBank/DDBJ databases">
        <authorList>
            <person name="Song W.-J."/>
            <person name="Kurnit D.M."/>
        </authorList>
    </citation>
    <scope>NUCLEOTIDE SEQUENCE [LARGE SCALE GENOMIC DNA]</scope>
    <source>
        <strain evidence="5 6">DSM 19599</strain>
    </source>
</reference>
<dbReference type="NCBIfam" id="TIGR01409">
    <property type="entry name" value="TAT_signal_seq"/>
    <property type="match status" value="1"/>
</dbReference>
<protein>
    <submittedName>
        <fullName evidence="5">Polar amino acid transport system substrate-binding protein</fullName>
    </submittedName>
</protein>
<keyword evidence="3" id="KW-0732">Signal</keyword>
<evidence type="ECO:0000259" key="4">
    <source>
        <dbReference type="SMART" id="SM00062"/>
    </source>
</evidence>
<dbReference type="SMART" id="SM00062">
    <property type="entry name" value="PBPb"/>
    <property type="match status" value="1"/>
</dbReference>
<dbReference type="InterPro" id="IPR001638">
    <property type="entry name" value="Solute-binding_3/MltF_N"/>
</dbReference>
<accession>A0A1M7ZN49</accession>
<dbReference type="AlphaFoldDB" id="A0A1M7ZN49"/>
<gene>
    <name evidence="5" type="ORF">SAMN02745172_02989</name>
</gene>
<organism evidence="5 6">
    <name type="scientific">Pseudoxanthobacter soli DSM 19599</name>
    <dbReference type="NCBI Taxonomy" id="1123029"/>
    <lineage>
        <taxon>Bacteria</taxon>
        <taxon>Pseudomonadati</taxon>
        <taxon>Pseudomonadota</taxon>
        <taxon>Alphaproteobacteria</taxon>
        <taxon>Hyphomicrobiales</taxon>
        <taxon>Segnochrobactraceae</taxon>
        <taxon>Pseudoxanthobacter</taxon>
    </lineage>
</organism>
<dbReference type="SUPFAM" id="SSF53850">
    <property type="entry name" value="Periplasmic binding protein-like II"/>
    <property type="match status" value="1"/>
</dbReference>
<comment type="similarity">
    <text evidence="1">Belongs to the bacterial solute-binding protein 3 family.</text>
</comment>
<dbReference type="InterPro" id="IPR006311">
    <property type="entry name" value="TAT_signal"/>
</dbReference>
<dbReference type="Proteomes" id="UP000186406">
    <property type="component" value="Unassembled WGS sequence"/>
</dbReference>
<keyword evidence="6" id="KW-1185">Reference proteome</keyword>
<dbReference type="GO" id="GO:0005576">
    <property type="term" value="C:extracellular region"/>
    <property type="evidence" value="ECO:0007669"/>
    <property type="project" value="TreeGrafter"/>
</dbReference>
<dbReference type="Pfam" id="PF00497">
    <property type="entry name" value="SBP_bac_3"/>
    <property type="match status" value="1"/>
</dbReference>
<evidence type="ECO:0000256" key="3">
    <source>
        <dbReference type="ARBA" id="ARBA00022729"/>
    </source>
</evidence>
<keyword evidence="2" id="KW-0813">Transport</keyword>
<dbReference type="InterPro" id="IPR051455">
    <property type="entry name" value="Bact_solute-bind_prot3"/>
</dbReference>
<evidence type="ECO:0000256" key="2">
    <source>
        <dbReference type="ARBA" id="ARBA00022448"/>
    </source>
</evidence>
<sequence length="313" mass="34327">MDEITDEISKGERMKDGRSDAALAKRRDFLKFGAAGLATAGLVAGAATTLTPQEAKAQAASDSLLHTVLDRGKLLVGTGSTNAPWHFENEAGQLVGMDITMGRILAKGLFDDENKVEFVLQDPAQRIPNVVTGKVDISIQFMTITAQRAQLINFSRPYYVEGVALLTRPDAENRTFDKLLAGGSSTRVSILQNVDAEQSVHTVLPQAEVMQLDTQANVLQALDSKRVDAAAVDLSTVRWLASRNPDRYFDAGKSWYSMLYGAALRQDDLDWLQFVNTTFMVAMFGHETGLYDKAFKDYFGLDAPVRKPGFPTI</sequence>
<dbReference type="PANTHER" id="PTHR30085">
    <property type="entry name" value="AMINO ACID ABC TRANSPORTER PERMEASE"/>
    <property type="match status" value="1"/>
</dbReference>
<proteinExistence type="inferred from homology"/>
<name>A0A1M7ZN49_9HYPH</name>
<dbReference type="GO" id="GO:0030288">
    <property type="term" value="C:outer membrane-bounded periplasmic space"/>
    <property type="evidence" value="ECO:0007669"/>
    <property type="project" value="TreeGrafter"/>
</dbReference>
<dbReference type="InterPro" id="IPR019546">
    <property type="entry name" value="TAT_signal_bac_arc"/>
</dbReference>
<dbReference type="PANTHER" id="PTHR30085:SF6">
    <property type="entry name" value="ABC TRANSPORTER GLUTAMINE-BINDING PROTEIN GLNH"/>
    <property type="match status" value="1"/>
</dbReference>
<evidence type="ECO:0000313" key="6">
    <source>
        <dbReference type="Proteomes" id="UP000186406"/>
    </source>
</evidence>
<dbReference type="Gene3D" id="3.40.190.10">
    <property type="entry name" value="Periplasmic binding protein-like II"/>
    <property type="match status" value="2"/>
</dbReference>
<dbReference type="EMBL" id="FRXO01000006">
    <property type="protein sequence ID" value="SHO66330.1"/>
    <property type="molecule type" value="Genomic_DNA"/>
</dbReference>
<dbReference type="GO" id="GO:0006865">
    <property type="term" value="P:amino acid transport"/>
    <property type="evidence" value="ECO:0007669"/>
    <property type="project" value="TreeGrafter"/>
</dbReference>
<feature type="domain" description="Solute-binding protein family 3/N-terminal" evidence="4">
    <location>
        <begin position="73"/>
        <end position="302"/>
    </location>
</feature>